<dbReference type="InterPro" id="IPR002347">
    <property type="entry name" value="SDR_fam"/>
</dbReference>
<dbReference type="PRINTS" id="PR00080">
    <property type="entry name" value="SDRFAMILY"/>
</dbReference>
<keyword evidence="2" id="KW-0560">Oxidoreductase</keyword>
<proteinExistence type="inferred from homology"/>
<gene>
    <name evidence="3" type="ORF">JI744_12800</name>
</gene>
<dbReference type="InterPro" id="IPR036291">
    <property type="entry name" value="NAD(P)-bd_dom_sf"/>
</dbReference>
<comment type="similarity">
    <text evidence="1">Belongs to the short-chain dehydrogenases/reductases (SDR) family.</text>
</comment>
<dbReference type="SUPFAM" id="SSF51735">
    <property type="entry name" value="NAD(P)-binding Rossmann-fold domains"/>
    <property type="match status" value="1"/>
</dbReference>
<reference evidence="3" key="1">
    <citation type="submission" date="2021-01" db="EMBL/GenBank/DDBJ databases">
        <title>Genome seq and assembly of Tabrizicola sp. KVB23.</title>
        <authorList>
            <person name="Chhetri G."/>
        </authorList>
    </citation>
    <scope>NUCLEOTIDE SEQUENCE</scope>
    <source>
        <strain evidence="3">KVB23</strain>
    </source>
</reference>
<sequence>MTDEAAVAAALARVVGGYGGLDILVSNVGIFRTGAAIEHLMDDVWDATLAVSLTSHRKLLKQAVPFLRHGVDPAVVFIGSRNVAAPGAGAYSVSKAGLTQLMRVAALELAPMGIPVNAVHPDAVFDTRLWTEEALNTSAMRYGLTVAEYKTRNLMRAEVRSVDVARAVVALCDGTFARTTGAQIPVDGGNDRVI</sequence>
<dbReference type="Proteomes" id="UP000619033">
    <property type="component" value="Unassembled WGS sequence"/>
</dbReference>
<evidence type="ECO:0000256" key="2">
    <source>
        <dbReference type="ARBA" id="ARBA00023002"/>
    </source>
</evidence>
<dbReference type="RefSeq" id="WP_202661529.1">
    <property type="nucleotide sequence ID" value="NZ_JAESVP010000006.1"/>
</dbReference>
<evidence type="ECO:0000313" key="3">
    <source>
        <dbReference type="EMBL" id="MBL4928986.1"/>
    </source>
</evidence>
<evidence type="ECO:0000313" key="4">
    <source>
        <dbReference type="Proteomes" id="UP000619033"/>
    </source>
</evidence>
<dbReference type="Gene3D" id="3.40.50.720">
    <property type="entry name" value="NAD(P)-binding Rossmann-like Domain"/>
    <property type="match status" value="1"/>
</dbReference>
<comment type="caution">
    <text evidence="3">The sequence shown here is derived from an EMBL/GenBank/DDBJ whole genome shotgun (WGS) entry which is preliminary data.</text>
</comment>
<keyword evidence="4" id="KW-1185">Reference proteome</keyword>
<dbReference type="PROSITE" id="PS00061">
    <property type="entry name" value="ADH_SHORT"/>
    <property type="match status" value="1"/>
</dbReference>
<dbReference type="AlphaFoldDB" id="A0A8J7ST99"/>
<organism evidence="3 4">
    <name type="scientific">Fuscibacter oryzae</name>
    <dbReference type="NCBI Taxonomy" id="2803939"/>
    <lineage>
        <taxon>Bacteria</taxon>
        <taxon>Pseudomonadati</taxon>
        <taxon>Pseudomonadota</taxon>
        <taxon>Alphaproteobacteria</taxon>
        <taxon>Rhodobacterales</taxon>
        <taxon>Paracoccaceae</taxon>
        <taxon>Fuscibacter</taxon>
    </lineage>
</organism>
<dbReference type="Pfam" id="PF13561">
    <property type="entry name" value="adh_short_C2"/>
    <property type="match status" value="1"/>
</dbReference>
<dbReference type="PRINTS" id="PR00081">
    <property type="entry name" value="GDHRDH"/>
</dbReference>
<dbReference type="EMBL" id="JAESVP010000006">
    <property type="protein sequence ID" value="MBL4928986.1"/>
    <property type="molecule type" value="Genomic_DNA"/>
</dbReference>
<accession>A0A8J7ST99</accession>
<dbReference type="GO" id="GO:0016491">
    <property type="term" value="F:oxidoreductase activity"/>
    <property type="evidence" value="ECO:0007669"/>
    <property type="project" value="UniProtKB-KW"/>
</dbReference>
<dbReference type="InterPro" id="IPR020904">
    <property type="entry name" value="Sc_DH/Rdtase_CS"/>
</dbReference>
<dbReference type="PANTHER" id="PTHR24321:SF14">
    <property type="entry name" value="SHORT-CHAIN TYPE DEHYDROGENASE_REDUCTASE BLR2146-RELATED"/>
    <property type="match status" value="1"/>
</dbReference>
<dbReference type="PANTHER" id="PTHR24321">
    <property type="entry name" value="DEHYDROGENASES, SHORT CHAIN"/>
    <property type="match status" value="1"/>
</dbReference>
<name>A0A8J7ST99_9RHOB</name>
<evidence type="ECO:0000256" key="1">
    <source>
        <dbReference type="ARBA" id="ARBA00006484"/>
    </source>
</evidence>
<protein>
    <submittedName>
        <fullName evidence="3">SDR family oxidoreductase</fullName>
    </submittedName>
</protein>